<evidence type="ECO:0000313" key="2">
    <source>
        <dbReference type="Proteomes" id="UP001064933"/>
    </source>
</evidence>
<sequence length="267" mass="29576">MTIRNRETLRHFFDEGRLPTRDHFGDLIDSMLNMSDEGFRKSAENGLEVSTPVGYDALISFYREQSARTALWSMGYGGDRDQLLFQHASVAASRGKPPVMALDAQGSEGRVGIGTADPQEALDVAGVVASTGRRGTCRPADAPALLADGDWHDLTPELTGCQAFEVMAGVGDRGTGRYALLQAVAMNTFNPTAGWFDFLMRKKRIQAHSVWYGKRCDQLELRWNGTSGRDARYTLQIRTRCDYGSGVRIQVSLSRLWFDERMQGSAP</sequence>
<keyword evidence="2" id="KW-1185">Reference proteome</keyword>
<name>A0ABY6B2K6_9BURK</name>
<dbReference type="EMBL" id="CP104562">
    <property type="protein sequence ID" value="UXH79418.1"/>
    <property type="molecule type" value="Genomic_DNA"/>
</dbReference>
<gene>
    <name evidence="1" type="ORF">N4261_05675</name>
</gene>
<reference evidence="1" key="1">
    <citation type="submission" date="2022-10" db="EMBL/GenBank/DDBJ databases">
        <title>Characterization and whole genome sequencing of a new Roseateles species, isolated from fresh water.</title>
        <authorList>
            <person name="Guliayeva D.Y."/>
            <person name="Akhremchuk A.E."/>
            <person name="Sikolenko M.A."/>
            <person name="Valentovich L.N."/>
            <person name="Sidarenka A.V."/>
        </authorList>
    </citation>
    <scope>NUCLEOTIDE SEQUENCE</scope>
    <source>
        <strain evidence="1">BIM B-1768</strain>
    </source>
</reference>
<dbReference type="Proteomes" id="UP001064933">
    <property type="component" value="Chromosome"/>
</dbReference>
<proteinExistence type="predicted"/>
<dbReference type="RefSeq" id="WP_261759237.1">
    <property type="nucleotide sequence ID" value="NZ_CP104562.2"/>
</dbReference>
<accession>A0ABY6B2K6</accession>
<evidence type="ECO:0000313" key="1">
    <source>
        <dbReference type="EMBL" id="UXH79418.1"/>
    </source>
</evidence>
<protein>
    <submittedName>
        <fullName evidence="1">Uncharacterized protein</fullName>
    </submittedName>
</protein>
<organism evidence="1 2">
    <name type="scientific">Roseateles amylovorans</name>
    <dbReference type="NCBI Taxonomy" id="2978473"/>
    <lineage>
        <taxon>Bacteria</taxon>
        <taxon>Pseudomonadati</taxon>
        <taxon>Pseudomonadota</taxon>
        <taxon>Betaproteobacteria</taxon>
        <taxon>Burkholderiales</taxon>
        <taxon>Sphaerotilaceae</taxon>
        <taxon>Roseateles</taxon>
    </lineage>
</organism>